<sequence>MTLTEQLRESLFYSPLSLRNLKRSSTKWLFIYFALGLFVFSLFVGVSLNNQEAIKSLLLNYFFPQSWHEISEKLGVFLFESQAKTVLSNLILSGSLVLASIFLFPIKEKYSAEFEKDAKYAKGSIQEFPLLIQGWEETKLFLFYVTAQSIILWIGYYPYAWCNWLSIALSYLFLFFTFGLDFISPTLQRHRVSYTLILKVLLRNPVVPLSFGLLFSLPTVLLSKYIFTIEDLTLIEIASILFLVNIIFLTLAVPAGTRVARRLMPTVKRTLPPLKKSKIYSYSTMLILLTVMLFLHGKLIASMHHKSQLLKAEYNVDWSSIDYDLPSLSQFFNSKSLSNLSFDVEIYNPTEYDIIIEKSQIFVEKKENTIATIDLDGFEIPSGEKRKVKVKLDSQSDLSSITNFREILEDWRVDLHLEVWPGIPFILNITR</sequence>
<accession>A0A545TV02</accession>
<keyword evidence="1" id="KW-1133">Transmembrane helix</keyword>
<reference evidence="2 3" key="1">
    <citation type="submission" date="2019-07" db="EMBL/GenBank/DDBJ databases">
        <title>Draft genome for Aliikangiella sp. M105.</title>
        <authorList>
            <person name="Wang G."/>
        </authorList>
    </citation>
    <scope>NUCLEOTIDE SEQUENCE [LARGE SCALE GENOMIC DNA]</scope>
    <source>
        <strain evidence="2 3">M105</strain>
    </source>
</reference>
<dbReference type="Gene3D" id="2.60.40.1820">
    <property type="match status" value="1"/>
</dbReference>
<proteinExistence type="predicted"/>
<dbReference type="OrthoDB" id="6191319at2"/>
<protein>
    <submittedName>
        <fullName evidence="2">Uncharacterized protein</fullName>
    </submittedName>
</protein>
<feature type="transmembrane region" description="Helical" evidence="1">
    <location>
        <begin position="196"/>
        <end position="217"/>
    </location>
</feature>
<name>A0A545TV02_9GAMM</name>
<feature type="transmembrane region" description="Helical" evidence="1">
    <location>
        <begin position="140"/>
        <end position="159"/>
    </location>
</feature>
<keyword evidence="3" id="KW-1185">Reference proteome</keyword>
<gene>
    <name evidence="2" type="ORF">FLL46_25895</name>
</gene>
<feature type="transmembrane region" description="Helical" evidence="1">
    <location>
        <begin position="86"/>
        <end position="106"/>
    </location>
</feature>
<dbReference type="AlphaFoldDB" id="A0A545TV02"/>
<feature type="transmembrane region" description="Helical" evidence="1">
    <location>
        <begin position="165"/>
        <end position="184"/>
    </location>
</feature>
<dbReference type="RefSeq" id="WP_142935186.1">
    <property type="nucleotide sequence ID" value="NZ_ML660173.1"/>
</dbReference>
<feature type="transmembrane region" description="Helical" evidence="1">
    <location>
        <begin position="29"/>
        <end position="48"/>
    </location>
</feature>
<dbReference type="EMBL" id="VIKS01000017">
    <property type="protein sequence ID" value="TQV81048.1"/>
    <property type="molecule type" value="Genomic_DNA"/>
</dbReference>
<evidence type="ECO:0000313" key="2">
    <source>
        <dbReference type="EMBL" id="TQV81048.1"/>
    </source>
</evidence>
<evidence type="ECO:0000313" key="3">
    <source>
        <dbReference type="Proteomes" id="UP000315439"/>
    </source>
</evidence>
<dbReference type="Proteomes" id="UP000315439">
    <property type="component" value="Unassembled WGS sequence"/>
</dbReference>
<feature type="transmembrane region" description="Helical" evidence="1">
    <location>
        <begin position="279"/>
        <end position="297"/>
    </location>
</feature>
<comment type="caution">
    <text evidence="2">The sequence shown here is derived from an EMBL/GenBank/DDBJ whole genome shotgun (WGS) entry which is preliminary data.</text>
</comment>
<evidence type="ECO:0000256" key="1">
    <source>
        <dbReference type="SAM" id="Phobius"/>
    </source>
</evidence>
<organism evidence="2 3">
    <name type="scientific">Aliikangiella coralliicola</name>
    <dbReference type="NCBI Taxonomy" id="2592383"/>
    <lineage>
        <taxon>Bacteria</taxon>
        <taxon>Pseudomonadati</taxon>
        <taxon>Pseudomonadota</taxon>
        <taxon>Gammaproteobacteria</taxon>
        <taxon>Oceanospirillales</taxon>
        <taxon>Pleioneaceae</taxon>
        <taxon>Aliikangiella</taxon>
    </lineage>
</organism>
<keyword evidence="1" id="KW-0812">Transmembrane</keyword>
<feature type="transmembrane region" description="Helical" evidence="1">
    <location>
        <begin position="237"/>
        <end position="259"/>
    </location>
</feature>
<keyword evidence="1" id="KW-0472">Membrane</keyword>